<feature type="chain" id="PRO_5046138449" evidence="1">
    <location>
        <begin position="23"/>
        <end position="187"/>
    </location>
</feature>
<evidence type="ECO:0000256" key="1">
    <source>
        <dbReference type="SAM" id="SignalP"/>
    </source>
</evidence>
<gene>
    <name evidence="2" type="ORF">ODALV1_LOCUS5017</name>
</gene>
<keyword evidence="1" id="KW-0732">Signal</keyword>
<proteinExistence type="predicted"/>
<evidence type="ECO:0000313" key="3">
    <source>
        <dbReference type="Proteomes" id="UP001642540"/>
    </source>
</evidence>
<feature type="signal peptide" evidence="1">
    <location>
        <begin position="1"/>
        <end position="22"/>
    </location>
</feature>
<sequence length="187" mass="21245">MRVLFFATMLLVAYVAIDGGLGLPLINEGNGVSLQQGYPGKTIKDEPQSMQLNSTTTKRDGHFTHFFRRVFMGHLVEKLDGGKARKIHESGKTIKDKPQSMQLNSTTTKREGPFTHFFRRVLMGHPVEKLDGGKPRKIDESVPDSIKDDSPWEPVLRPRIKRSPPESWYHWFYGTVWPVIKGKNTIG</sequence>
<dbReference type="Proteomes" id="UP001642540">
    <property type="component" value="Unassembled WGS sequence"/>
</dbReference>
<evidence type="ECO:0000313" key="2">
    <source>
        <dbReference type="EMBL" id="CAL8081773.1"/>
    </source>
</evidence>
<dbReference type="EMBL" id="CAXLJM020000015">
    <property type="protein sequence ID" value="CAL8081773.1"/>
    <property type="molecule type" value="Genomic_DNA"/>
</dbReference>
<protein>
    <submittedName>
        <fullName evidence="2">Uncharacterized protein</fullName>
    </submittedName>
</protein>
<keyword evidence="3" id="KW-1185">Reference proteome</keyword>
<reference evidence="2 3" key="1">
    <citation type="submission" date="2024-08" db="EMBL/GenBank/DDBJ databases">
        <authorList>
            <person name="Cucini C."/>
            <person name="Frati F."/>
        </authorList>
    </citation>
    <scope>NUCLEOTIDE SEQUENCE [LARGE SCALE GENOMIC DNA]</scope>
</reference>
<accession>A0ABP1PXX5</accession>
<name>A0ABP1PXX5_9HEXA</name>
<organism evidence="2 3">
    <name type="scientific">Orchesella dallaii</name>
    <dbReference type="NCBI Taxonomy" id="48710"/>
    <lineage>
        <taxon>Eukaryota</taxon>
        <taxon>Metazoa</taxon>
        <taxon>Ecdysozoa</taxon>
        <taxon>Arthropoda</taxon>
        <taxon>Hexapoda</taxon>
        <taxon>Collembola</taxon>
        <taxon>Entomobryomorpha</taxon>
        <taxon>Entomobryoidea</taxon>
        <taxon>Orchesellidae</taxon>
        <taxon>Orchesellinae</taxon>
        <taxon>Orchesella</taxon>
    </lineage>
</organism>
<comment type="caution">
    <text evidence="2">The sequence shown here is derived from an EMBL/GenBank/DDBJ whole genome shotgun (WGS) entry which is preliminary data.</text>
</comment>